<evidence type="ECO:0000259" key="1">
    <source>
        <dbReference type="PROSITE" id="PS50097"/>
    </source>
</evidence>
<dbReference type="InterPro" id="IPR002083">
    <property type="entry name" value="MATH/TRAF_dom"/>
</dbReference>
<dbReference type="PROSITE" id="PS50144">
    <property type="entry name" value="MATH"/>
    <property type="match status" value="2"/>
</dbReference>
<keyword evidence="3" id="KW-1185">Reference proteome</keyword>
<dbReference type="SMART" id="SM00061">
    <property type="entry name" value="MATH"/>
    <property type="match status" value="2"/>
</dbReference>
<dbReference type="AlphaFoldDB" id="A0A0K0F368"/>
<reference evidence="4" key="2">
    <citation type="submission" date="2015-08" db="UniProtKB">
        <authorList>
            <consortium name="WormBaseParasite"/>
        </authorList>
    </citation>
    <scope>IDENTIFICATION</scope>
</reference>
<proteinExistence type="predicted"/>
<evidence type="ECO:0000259" key="2">
    <source>
        <dbReference type="PROSITE" id="PS50144"/>
    </source>
</evidence>
<dbReference type="PROSITE" id="PS50097">
    <property type="entry name" value="BTB"/>
    <property type="match status" value="1"/>
</dbReference>
<dbReference type="WBParaSite" id="SVE_0325100.1">
    <property type="protein sequence ID" value="SVE_0325100.1"/>
    <property type="gene ID" value="SVE_0325100"/>
</dbReference>
<evidence type="ECO:0000313" key="3">
    <source>
        <dbReference type="Proteomes" id="UP000035680"/>
    </source>
</evidence>
<evidence type="ECO:0000313" key="4">
    <source>
        <dbReference type="WBParaSite" id="SVE_0325100.1"/>
    </source>
</evidence>
<dbReference type="STRING" id="75913.A0A0K0F368"/>
<dbReference type="SMART" id="SM00225">
    <property type="entry name" value="BTB"/>
    <property type="match status" value="1"/>
</dbReference>
<dbReference type="PANTHER" id="PTHR24413">
    <property type="entry name" value="SPECKLE-TYPE POZ PROTEIN"/>
    <property type="match status" value="1"/>
</dbReference>
<dbReference type="InterPro" id="IPR008974">
    <property type="entry name" value="TRAF-like"/>
</dbReference>
<feature type="domain" description="MATH" evidence="2">
    <location>
        <begin position="7"/>
        <end position="135"/>
    </location>
</feature>
<dbReference type="InterPro" id="IPR000210">
    <property type="entry name" value="BTB/POZ_dom"/>
</dbReference>
<dbReference type="Proteomes" id="UP000035680">
    <property type="component" value="Unassembled WGS sequence"/>
</dbReference>
<name>A0A0K0F368_STRVS</name>
<dbReference type="SUPFAM" id="SSF54695">
    <property type="entry name" value="POZ domain"/>
    <property type="match status" value="1"/>
</dbReference>
<reference evidence="3" key="1">
    <citation type="submission" date="2014-07" db="EMBL/GenBank/DDBJ databases">
        <authorList>
            <person name="Martin A.A"/>
            <person name="De Silva N."/>
        </authorList>
    </citation>
    <scope>NUCLEOTIDE SEQUENCE</scope>
</reference>
<dbReference type="Gene3D" id="3.30.710.10">
    <property type="entry name" value="Potassium Channel Kv1.1, Chain A"/>
    <property type="match status" value="1"/>
</dbReference>
<feature type="domain" description="BTB" evidence="1">
    <location>
        <begin position="346"/>
        <end position="413"/>
    </location>
</feature>
<dbReference type="Gene3D" id="2.60.210.10">
    <property type="entry name" value="Apoptosis, Tumor Necrosis Factor Receptor Associated Protein 2, Chain A"/>
    <property type="match status" value="2"/>
</dbReference>
<accession>A0A0K0F368</accession>
<dbReference type="InterPro" id="IPR011333">
    <property type="entry name" value="SKP1/BTB/POZ_sf"/>
</dbReference>
<organism evidence="3 4">
    <name type="scientific">Strongyloides venezuelensis</name>
    <name type="common">Threadworm</name>
    <dbReference type="NCBI Taxonomy" id="75913"/>
    <lineage>
        <taxon>Eukaryota</taxon>
        <taxon>Metazoa</taxon>
        <taxon>Ecdysozoa</taxon>
        <taxon>Nematoda</taxon>
        <taxon>Chromadorea</taxon>
        <taxon>Rhabditida</taxon>
        <taxon>Tylenchina</taxon>
        <taxon>Panagrolaimomorpha</taxon>
        <taxon>Strongyloidoidea</taxon>
        <taxon>Strongyloididae</taxon>
        <taxon>Strongyloides</taxon>
    </lineage>
</organism>
<sequence>MESKVNKFNYICSIPNFSLRPEKTGEMIISPTFVIGSKELSEWCLHIYPNGSKEELKEYVSVFLILLKPDKAKVKFRFSISNDKGENKNTKNEDNINVLVKKEGWGFHDFVKKNFLLDKSNGLLNNDKLTILCEAEIVELESENYENSIPYGILYTNKADNYFKYKYTIENFSQRSEKTGEKIISPPFVVGSKERSEWCLWLYPNGEEEESKEYVSVYLILLKPDTAKAKYNFFILNNKKKVRNIRLSKTICEFDKNDEDNRQGFPKFVKRDFLLSELNGLLMNGHLVIFCEAEITDLKSENHDNLEIVESNTENRSNPGTLMNISIPQSKLSLEYGNLYDSSSFYDCVIKIKGREIKAHKVILAARSPAFHDIFTSTSDKSLTNIIEIKEFNVEVVEKMLIYIYTDKVSDIQNMANQIFEIANIYKLDGLKAISEQSMCNSLTTDNVLERFALSDKYPTERLKECCEELILKNMNHLKETKEWEDLIIVRPSLLQGLLFKSTNISSKEKNSEKKDKN</sequence>
<dbReference type="SUPFAM" id="SSF49599">
    <property type="entry name" value="TRAF domain-like"/>
    <property type="match status" value="2"/>
</dbReference>
<feature type="domain" description="MATH" evidence="2">
    <location>
        <begin position="162"/>
        <end position="293"/>
    </location>
</feature>
<dbReference type="Pfam" id="PF00651">
    <property type="entry name" value="BTB"/>
    <property type="match status" value="1"/>
</dbReference>
<dbReference type="Gene3D" id="1.25.40.420">
    <property type="match status" value="1"/>
</dbReference>
<dbReference type="GO" id="GO:0030163">
    <property type="term" value="P:protein catabolic process"/>
    <property type="evidence" value="ECO:0007669"/>
    <property type="project" value="UniProtKB-ARBA"/>
</dbReference>
<protein>
    <submittedName>
        <fullName evidence="4">Speckle-type POZ protein-like (inferred by orthology to a human protein)</fullName>
    </submittedName>
</protein>
<dbReference type="Pfam" id="PF22486">
    <property type="entry name" value="MATH_2"/>
    <property type="match status" value="2"/>
</dbReference>